<dbReference type="Proteomes" id="UP000187203">
    <property type="component" value="Unassembled WGS sequence"/>
</dbReference>
<proteinExistence type="predicted"/>
<feature type="non-terminal residue" evidence="1">
    <location>
        <position position="87"/>
    </location>
</feature>
<reference evidence="2" key="1">
    <citation type="submission" date="2013-09" db="EMBL/GenBank/DDBJ databases">
        <title>Corchorus olitorius genome sequencing.</title>
        <authorList>
            <person name="Alam M."/>
            <person name="Haque M.S."/>
            <person name="Islam M.S."/>
            <person name="Emdad E.M."/>
            <person name="Islam M.M."/>
            <person name="Ahmed B."/>
            <person name="Halim A."/>
            <person name="Hossen Q.M.M."/>
            <person name="Hossain M.Z."/>
            <person name="Ahmed R."/>
            <person name="Khan M.M."/>
            <person name="Islam R."/>
            <person name="Rashid M.M."/>
            <person name="Khan S.A."/>
            <person name="Rahman M.S."/>
            <person name="Alam M."/>
            <person name="Yahiya A.S."/>
            <person name="Khan M.S."/>
            <person name="Azam M.S."/>
            <person name="Haque T."/>
            <person name="Lashkar M.Z.H."/>
            <person name="Akhand A.I."/>
            <person name="Morshed G."/>
            <person name="Roy S."/>
            <person name="Uddin K.S."/>
            <person name="Rabeya T."/>
            <person name="Hossain A.S."/>
            <person name="Chowdhury A."/>
            <person name="Snigdha A.R."/>
            <person name="Mortoza M.S."/>
            <person name="Matin S.A."/>
            <person name="Hoque S.M.E."/>
            <person name="Islam M.K."/>
            <person name="Roy D.K."/>
            <person name="Haider R."/>
            <person name="Moosa M.M."/>
            <person name="Elias S.M."/>
            <person name="Hasan A.M."/>
            <person name="Jahan S."/>
            <person name="Shafiuddin M."/>
            <person name="Mahmood N."/>
            <person name="Shommy N.S."/>
        </authorList>
    </citation>
    <scope>NUCLEOTIDE SEQUENCE [LARGE SCALE GENOMIC DNA]</scope>
    <source>
        <strain evidence="2">cv. O-4</strain>
    </source>
</reference>
<keyword evidence="2" id="KW-1185">Reference proteome</keyword>
<protein>
    <submittedName>
        <fullName evidence="1">Uncharacterized protein</fullName>
    </submittedName>
</protein>
<dbReference type="EMBL" id="AWUE01012339">
    <property type="protein sequence ID" value="OMP09501.1"/>
    <property type="molecule type" value="Genomic_DNA"/>
</dbReference>
<name>A0A1R3KQZ2_9ROSI</name>
<dbReference type="AlphaFoldDB" id="A0A1R3KQZ2"/>
<comment type="caution">
    <text evidence="1">The sequence shown here is derived from an EMBL/GenBank/DDBJ whole genome shotgun (WGS) entry which is preliminary data.</text>
</comment>
<evidence type="ECO:0000313" key="1">
    <source>
        <dbReference type="EMBL" id="OMP09501.1"/>
    </source>
</evidence>
<sequence length="87" mass="9918">MKEIKEIAEKGVDKKNEDTVYWRNFNPQAQKKLVELTGIDSATWGREIIPISEGVRGVKTGLLMEWAEKHVNHEKGQRALALLIYGL</sequence>
<evidence type="ECO:0000313" key="2">
    <source>
        <dbReference type="Proteomes" id="UP000187203"/>
    </source>
</evidence>
<accession>A0A1R3KQZ2</accession>
<gene>
    <name evidence="1" type="ORF">COLO4_05413</name>
</gene>
<organism evidence="1 2">
    <name type="scientific">Corchorus olitorius</name>
    <dbReference type="NCBI Taxonomy" id="93759"/>
    <lineage>
        <taxon>Eukaryota</taxon>
        <taxon>Viridiplantae</taxon>
        <taxon>Streptophyta</taxon>
        <taxon>Embryophyta</taxon>
        <taxon>Tracheophyta</taxon>
        <taxon>Spermatophyta</taxon>
        <taxon>Magnoliopsida</taxon>
        <taxon>eudicotyledons</taxon>
        <taxon>Gunneridae</taxon>
        <taxon>Pentapetalae</taxon>
        <taxon>rosids</taxon>
        <taxon>malvids</taxon>
        <taxon>Malvales</taxon>
        <taxon>Malvaceae</taxon>
        <taxon>Grewioideae</taxon>
        <taxon>Apeibeae</taxon>
        <taxon>Corchorus</taxon>
    </lineage>
</organism>